<dbReference type="AlphaFoldDB" id="A0A0G1RH46"/>
<organism evidence="4 5">
    <name type="scientific">Candidatus Amesbacteria bacterium GW2011_GWA2_47_11</name>
    <dbReference type="NCBI Taxonomy" id="1618357"/>
    <lineage>
        <taxon>Bacteria</taxon>
        <taxon>Candidatus Amesiibacteriota</taxon>
    </lineage>
</organism>
<dbReference type="PANTHER" id="PTHR33490:SF6">
    <property type="entry name" value="SLL1049 PROTEIN"/>
    <property type="match status" value="1"/>
</dbReference>
<dbReference type="Proteomes" id="UP000034607">
    <property type="component" value="Unassembled WGS sequence"/>
</dbReference>
<dbReference type="InterPro" id="IPR002931">
    <property type="entry name" value="Transglutaminase-like"/>
</dbReference>
<dbReference type="SMART" id="SM00460">
    <property type="entry name" value="TGc"/>
    <property type="match status" value="1"/>
</dbReference>
<dbReference type="SUPFAM" id="SSF54001">
    <property type="entry name" value="Cysteine proteinases"/>
    <property type="match status" value="1"/>
</dbReference>
<evidence type="ECO:0000313" key="5">
    <source>
        <dbReference type="Proteomes" id="UP000034607"/>
    </source>
</evidence>
<evidence type="ECO:0000256" key="2">
    <source>
        <dbReference type="SAM" id="SignalP"/>
    </source>
</evidence>
<reference evidence="4 5" key="1">
    <citation type="journal article" date="2015" name="Nature">
        <title>rRNA introns, odd ribosomes, and small enigmatic genomes across a large radiation of phyla.</title>
        <authorList>
            <person name="Brown C.T."/>
            <person name="Hug L.A."/>
            <person name="Thomas B.C."/>
            <person name="Sharon I."/>
            <person name="Castelle C.J."/>
            <person name="Singh A."/>
            <person name="Wilkins M.J."/>
            <person name="Williams K.H."/>
            <person name="Banfield J.F."/>
        </authorList>
    </citation>
    <scope>NUCLEOTIDE SEQUENCE [LARGE SCALE GENOMIC DNA]</scope>
</reference>
<feature type="chain" id="PRO_5002539432" evidence="2">
    <location>
        <begin position="25"/>
        <end position="619"/>
    </location>
</feature>
<keyword evidence="1" id="KW-0812">Transmembrane</keyword>
<dbReference type="InterPro" id="IPR038765">
    <property type="entry name" value="Papain-like_cys_pep_sf"/>
</dbReference>
<proteinExistence type="predicted"/>
<dbReference type="PANTHER" id="PTHR33490">
    <property type="entry name" value="BLR5614 PROTEIN-RELATED"/>
    <property type="match status" value="1"/>
</dbReference>
<keyword evidence="1" id="KW-1133">Transmembrane helix</keyword>
<feature type="domain" description="Transglutaminase-like" evidence="3">
    <location>
        <begin position="355"/>
        <end position="420"/>
    </location>
</feature>
<keyword evidence="2" id="KW-0732">Signal</keyword>
<protein>
    <submittedName>
        <fullName evidence="4">Transglutaminase domain protein</fullName>
    </submittedName>
</protein>
<evidence type="ECO:0000259" key="3">
    <source>
        <dbReference type="SMART" id="SM00460"/>
    </source>
</evidence>
<dbReference type="Gene3D" id="3.10.620.30">
    <property type="match status" value="1"/>
</dbReference>
<evidence type="ECO:0000313" key="4">
    <source>
        <dbReference type="EMBL" id="KKU56481.1"/>
    </source>
</evidence>
<keyword evidence="1" id="KW-0472">Membrane</keyword>
<name>A0A0G1RH46_9BACT</name>
<feature type="transmembrane region" description="Helical" evidence="1">
    <location>
        <begin position="580"/>
        <end position="604"/>
    </location>
</feature>
<feature type="signal peptide" evidence="2">
    <location>
        <begin position="1"/>
        <end position="24"/>
    </location>
</feature>
<gene>
    <name evidence="4" type="ORF">UX78_C0007G0007</name>
</gene>
<accession>A0A0G1RH46</accession>
<comment type="caution">
    <text evidence="4">The sequence shown here is derived from an EMBL/GenBank/DDBJ whole genome shotgun (WGS) entry which is preliminary data.</text>
</comment>
<sequence length="619" mass="68743">MSPRWFSALAFSLSLFFSVSLAHSAPDFKTSIILDYKYLPSGKSQVTQQVTLTNLTSQIYASSYQLYFQGELPKNLRAFDSAGNLKTSISTGSPESYLVNIEFNQPLVGRDQTRSFSVTYEGQPAVQKGQIWELNLPKISNPEFAQNYTFRLQTPSAFGQPAYISPPPSASSTLPGYNVFTYPAQALSQTGVVAAFGDLQVFNFTLNYSLQNTSSQNEQFEIALPPDTAYQKVSYSSISPLPQNVSADTDGNWLAVFDIPPSSPLSVTASGQVHILAQPDPHFPGNISPDFQPLLQSDDYWPVNDPRITSLSQTYRTPQDIYNYVVKTLSYDYSRLDSSSDRLGALGALDAPAAGLCREFTDLFITLARASGIPAREINGFAYTTDSRLKPTSLKLDTLHAWPEYWDQNSKNWISIDPTWGRTTGGIDYFHKFDFNHFAFVIHGRDSQYPVSAGLYDSVTASKDVSVEISAFTAFPEPSPRISWIAPRQLLPWSVFPASVTFSNPSGVALYNLPLKPNFTRLKSTVSLPETIPVLPPFSRLDYPLDLSFSPLTTFSAKSLSFTLGTQTVKYNVSVKSLSAWYVLVIIAASLGVVVIAAVTHHLWSLYFQRRLRRDSLRW</sequence>
<dbReference type="Pfam" id="PF01841">
    <property type="entry name" value="Transglut_core"/>
    <property type="match status" value="1"/>
</dbReference>
<evidence type="ECO:0000256" key="1">
    <source>
        <dbReference type="SAM" id="Phobius"/>
    </source>
</evidence>
<dbReference type="PATRIC" id="fig|1618357.3.peg.410"/>
<dbReference type="EMBL" id="LCNM01000007">
    <property type="protein sequence ID" value="KKU56481.1"/>
    <property type="molecule type" value="Genomic_DNA"/>
</dbReference>